<reference evidence="1" key="1">
    <citation type="submission" date="2018-06" db="EMBL/GenBank/DDBJ databases">
        <authorList>
            <person name="Zhirakovskaya E."/>
        </authorList>
    </citation>
    <scope>NUCLEOTIDE SEQUENCE</scope>
</reference>
<organism evidence="1">
    <name type="scientific">hydrothermal vent metagenome</name>
    <dbReference type="NCBI Taxonomy" id="652676"/>
    <lineage>
        <taxon>unclassified sequences</taxon>
        <taxon>metagenomes</taxon>
        <taxon>ecological metagenomes</taxon>
    </lineage>
</organism>
<sequence length="79" mass="8637">MGLKLQRGSGARHLFLHCIAWIALLSAHGAAIAQTATDEAFAQSSYFFSPSISGDGKYFAAKVEDDPQRVFSVFRWDNG</sequence>
<name>A0A3B0S479_9ZZZZ</name>
<gene>
    <name evidence="1" type="ORF">MNBD_ALPHA05-372</name>
</gene>
<evidence type="ECO:0000313" key="1">
    <source>
        <dbReference type="EMBL" id="VAV98662.1"/>
    </source>
</evidence>
<dbReference type="EMBL" id="UOEH01000257">
    <property type="protein sequence ID" value="VAV98662.1"/>
    <property type="molecule type" value="Genomic_DNA"/>
</dbReference>
<feature type="non-terminal residue" evidence="1">
    <location>
        <position position="79"/>
    </location>
</feature>
<accession>A0A3B0S479</accession>
<protein>
    <submittedName>
        <fullName evidence="1">Uncharacterized protein</fullName>
    </submittedName>
</protein>
<dbReference type="AlphaFoldDB" id="A0A3B0S479"/>
<proteinExistence type="predicted"/>